<dbReference type="InterPro" id="IPR000571">
    <property type="entry name" value="Znf_CCCH"/>
</dbReference>
<dbReference type="SMART" id="SM00479">
    <property type="entry name" value="EXOIII"/>
    <property type="match status" value="1"/>
</dbReference>
<evidence type="ECO:0000256" key="2">
    <source>
        <dbReference type="ARBA" id="ARBA00006357"/>
    </source>
</evidence>
<feature type="compositionally biased region" description="Polar residues" evidence="8">
    <location>
        <begin position="330"/>
        <end position="339"/>
    </location>
</feature>
<feature type="compositionally biased region" description="Polar residues" evidence="8">
    <location>
        <begin position="780"/>
        <end position="800"/>
    </location>
</feature>
<keyword evidence="7" id="KW-0862">Zinc</keyword>
<feature type="compositionally biased region" description="Basic and acidic residues" evidence="8">
    <location>
        <begin position="446"/>
        <end position="488"/>
    </location>
</feature>
<dbReference type="OrthoDB" id="16516at2759"/>
<feature type="region of interest" description="Disordered" evidence="8">
    <location>
        <begin position="776"/>
        <end position="800"/>
    </location>
</feature>
<feature type="region of interest" description="Disordered" evidence="8">
    <location>
        <begin position="330"/>
        <end position="600"/>
    </location>
</feature>
<dbReference type="Pfam" id="PF00929">
    <property type="entry name" value="RNase_T"/>
    <property type="match status" value="1"/>
</dbReference>
<dbReference type="GO" id="GO:0003676">
    <property type="term" value="F:nucleic acid binding"/>
    <property type="evidence" value="ECO:0007669"/>
    <property type="project" value="InterPro"/>
</dbReference>
<accession>A0A2J7PSX4</accession>
<evidence type="ECO:0000313" key="10">
    <source>
        <dbReference type="EMBL" id="PNF19438.1"/>
    </source>
</evidence>
<dbReference type="InParanoid" id="A0A2J7PSX4"/>
<feature type="compositionally biased region" description="Basic residues" evidence="8">
    <location>
        <begin position="528"/>
        <end position="541"/>
    </location>
</feature>
<comment type="subcellular location">
    <subcellularLocation>
        <location evidence="1">Nucleus</location>
    </subcellularLocation>
</comment>
<keyword evidence="11" id="KW-1185">Reference proteome</keyword>
<protein>
    <recommendedName>
        <fullName evidence="9">C3H1-type domain-containing protein</fullName>
    </recommendedName>
</protein>
<feature type="zinc finger region" description="C3H1-type" evidence="7">
    <location>
        <begin position="7"/>
        <end position="33"/>
    </location>
</feature>
<evidence type="ECO:0000256" key="7">
    <source>
        <dbReference type="PROSITE-ProRule" id="PRU00723"/>
    </source>
</evidence>
<dbReference type="InterPro" id="IPR013520">
    <property type="entry name" value="Ribonucl_H"/>
</dbReference>
<dbReference type="InterPro" id="IPR012337">
    <property type="entry name" value="RNaseH-like_sf"/>
</dbReference>
<keyword evidence="3" id="KW-0540">Nuclease</keyword>
<dbReference type="FunCoup" id="A0A2J7PSX4">
    <property type="interactions" value="1166"/>
</dbReference>
<dbReference type="GO" id="GO:0004527">
    <property type="term" value="F:exonuclease activity"/>
    <property type="evidence" value="ECO:0007669"/>
    <property type="project" value="UniProtKB-KW"/>
</dbReference>
<dbReference type="InterPro" id="IPR036397">
    <property type="entry name" value="RNaseH_sf"/>
</dbReference>
<feature type="region of interest" description="Disordered" evidence="8">
    <location>
        <begin position="708"/>
        <end position="747"/>
    </location>
</feature>
<evidence type="ECO:0000256" key="3">
    <source>
        <dbReference type="ARBA" id="ARBA00022722"/>
    </source>
</evidence>
<dbReference type="Proteomes" id="UP000235965">
    <property type="component" value="Unassembled WGS sequence"/>
</dbReference>
<reference evidence="10 11" key="1">
    <citation type="submission" date="2017-12" db="EMBL/GenBank/DDBJ databases">
        <title>Hemimetabolous genomes reveal molecular basis of termite eusociality.</title>
        <authorList>
            <person name="Harrison M.C."/>
            <person name="Jongepier E."/>
            <person name="Robertson H.M."/>
            <person name="Arning N."/>
            <person name="Bitard-Feildel T."/>
            <person name="Chao H."/>
            <person name="Childers C.P."/>
            <person name="Dinh H."/>
            <person name="Doddapaneni H."/>
            <person name="Dugan S."/>
            <person name="Gowin J."/>
            <person name="Greiner C."/>
            <person name="Han Y."/>
            <person name="Hu H."/>
            <person name="Hughes D.S.T."/>
            <person name="Huylmans A.-K."/>
            <person name="Kemena C."/>
            <person name="Kremer L.P.M."/>
            <person name="Lee S.L."/>
            <person name="Lopez-Ezquerra A."/>
            <person name="Mallet L."/>
            <person name="Monroy-Kuhn J.M."/>
            <person name="Moser A."/>
            <person name="Murali S.C."/>
            <person name="Muzny D.M."/>
            <person name="Otani S."/>
            <person name="Piulachs M.-D."/>
            <person name="Poelchau M."/>
            <person name="Qu J."/>
            <person name="Schaub F."/>
            <person name="Wada-Katsumata A."/>
            <person name="Worley K.C."/>
            <person name="Xie Q."/>
            <person name="Ylla G."/>
            <person name="Poulsen M."/>
            <person name="Gibbs R.A."/>
            <person name="Schal C."/>
            <person name="Richards S."/>
            <person name="Belles X."/>
            <person name="Korb J."/>
            <person name="Bornberg-Bauer E."/>
        </authorList>
    </citation>
    <scope>NUCLEOTIDE SEQUENCE [LARGE SCALE GENOMIC DNA]</scope>
    <source>
        <tissue evidence="10">Whole body</tissue>
    </source>
</reference>
<dbReference type="GO" id="GO:0005634">
    <property type="term" value="C:nucleus"/>
    <property type="evidence" value="ECO:0007669"/>
    <property type="project" value="UniProtKB-SubCell"/>
</dbReference>
<feature type="region of interest" description="Disordered" evidence="8">
    <location>
        <begin position="157"/>
        <end position="195"/>
    </location>
</feature>
<feature type="compositionally biased region" description="Basic and acidic residues" evidence="8">
    <location>
        <begin position="423"/>
        <end position="435"/>
    </location>
</feature>
<feature type="compositionally biased region" description="Polar residues" evidence="8">
    <location>
        <begin position="578"/>
        <end position="596"/>
    </location>
</feature>
<feature type="compositionally biased region" description="Basic residues" evidence="8">
    <location>
        <begin position="381"/>
        <end position="390"/>
    </location>
</feature>
<dbReference type="PANTHER" id="PTHR12801:SF115">
    <property type="entry name" value="FI18136P1-RELATED"/>
    <property type="match status" value="1"/>
</dbReference>
<keyword evidence="4" id="KW-0378">Hydrolase</keyword>
<dbReference type="AlphaFoldDB" id="A0A2J7PSX4"/>
<dbReference type="InterPro" id="IPR047021">
    <property type="entry name" value="REXO1/3/4-like"/>
</dbReference>
<dbReference type="PANTHER" id="PTHR12801">
    <property type="entry name" value="RNA EXONUCLEASE REXO1 / RECO3 FAMILY MEMBER-RELATED"/>
    <property type="match status" value="1"/>
</dbReference>
<dbReference type="Pfam" id="PF15870">
    <property type="entry name" value="EloA-BP1"/>
    <property type="match status" value="1"/>
</dbReference>
<evidence type="ECO:0000256" key="6">
    <source>
        <dbReference type="ARBA" id="ARBA00023242"/>
    </source>
</evidence>
<evidence type="ECO:0000256" key="5">
    <source>
        <dbReference type="ARBA" id="ARBA00022839"/>
    </source>
</evidence>
<dbReference type="STRING" id="105785.A0A2J7PSX4"/>
<dbReference type="Gene3D" id="3.30.420.10">
    <property type="entry name" value="Ribonuclease H-like superfamily/Ribonuclease H"/>
    <property type="match status" value="1"/>
</dbReference>
<dbReference type="GO" id="GO:0008270">
    <property type="term" value="F:zinc ion binding"/>
    <property type="evidence" value="ECO:0007669"/>
    <property type="project" value="UniProtKB-KW"/>
</dbReference>
<dbReference type="EMBL" id="NEVH01021922">
    <property type="protein sequence ID" value="PNF19438.1"/>
    <property type="molecule type" value="Genomic_DNA"/>
</dbReference>
<name>A0A2J7PSX4_9NEOP</name>
<sequence length="1251" mass="138733">MLPSTGYFKTINCPFYDSGLCERPYCHFRHVKKELTDTPSSSMCQANANNPAQECSTANTGDVAGTDILQRLVSEAVKKVLQHPEMLAGSVSSASENSIPQALVSQVVQELKPSALQIGGGDPVSEAPAPRSHRAYLPPAGVPSYKPTPISELKKRHIPVPYTPSPAPRGSSKVQVKRSGPSDDNSTQKKVKCDAKDIRKVEEEYNPESDVSVKDVAYNPSSLKYSPPHNGWSGSTKLPSYIPSSIDMLPKCNDDYVPSPVSSSVPLQQYCPTEKSCSRSEPNYVPEGSTNNISEILYTPTIKSELRDDIVDIDFSPEFDLLDEILNENSNESQKGNSMKTEDGPMLQSVVNSDEPKLNVENEKPKIDTNEKVDPGEVSSRSRHKGKLGAHVHVNSHSEPEMCSSVSKKEELKRMSRSKNKRHSSEKTKEQDCKRHDRVKHSNSNRSEHRKSVDKCSKRERGERTEKKDTGGDSKSQKHHKVKEESRTKDRHTHHSVNQHEKRSSSKTLVKGKSHSGNSGSKHESQGHHHHRHYRHKHTLEKHHQDSKSRRREHKTAAVTATRKVTKKHPGEDCGMNEGNSSPGAGSEENYNSSSDTDTKDTEVVNSVALPDYPAAGLVSGSESDEDAITRECYRIFQEYEPQQSHHTVSKKAIKIEEPVKEEDIPVKKRIAHEAAQKYPPLVASSPKKQINPMHVMSMRISKMQELQERRATENAGISVSTVNSGSTTSTSMSSSSSVGSGHSSGPLRRVRIAHVPNVLHLLNAKVRMQAAFEKRKQSDAASVPTSKSAFLPNESTESHTVVQTVPKGGHRVAHRPSMAALTQPKIIGELGGKIPANVRQSYLNHLVAEYLKLCPNPSDAYSKATEEEAVIYSRSTTRSVYASHMSNKINRLRKEATTEANTNQPSTSALHQPRVLSHSAILAGHSATKGSWSIKRHTKTQGSKLSTEPLYVLLTPHILTEELLCSNGFPRPHPEEKGVAIVHLPPGTVKKTPLSPDRKRVLRVCCRCNQAYSVNRDGFQVKEEQCIYHWGRLFQTRVLGGWERRYTCCSSDGESGGCTVASCHVCDGFDPDELRGFVKTLPHNLEPADGDYGVYALDCEMCYTTVGLELTRVTVIDRDLNTAYESLVKPENPIIDYNTRFSGITEDDMIGVQTSIYDVQATLLSFIHERTILIGHSLDSDFKALKIIHSTVIDTSVVFPHKMGPPKKRALKTLCREHLNKIIQESVDGHDSAEDAKACMELMRWKVREA</sequence>
<feature type="compositionally biased region" description="Basic and acidic residues" evidence="8">
    <location>
        <begin position="354"/>
        <end position="375"/>
    </location>
</feature>
<dbReference type="InterPro" id="IPR031736">
    <property type="entry name" value="REXO1-like_dom"/>
</dbReference>
<comment type="caution">
    <text evidence="10">The sequence shown here is derived from an EMBL/GenBank/DDBJ whole genome shotgun (WGS) entry which is preliminary data.</text>
</comment>
<keyword evidence="5" id="KW-0269">Exonuclease</keyword>
<dbReference type="SUPFAM" id="SSF53098">
    <property type="entry name" value="Ribonuclease H-like"/>
    <property type="match status" value="1"/>
</dbReference>
<keyword evidence="7" id="KW-0479">Metal-binding</keyword>
<keyword evidence="7" id="KW-0863">Zinc-finger</keyword>
<feature type="region of interest" description="Disordered" evidence="8">
    <location>
        <begin position="118"/>
        <end position="143"/>
    </location>
</feature>
<dbReference type="CDD" id="cd06145">
    <property type="entry name" value="REX1_like"/>
    <property type="match status" value="1"/>
</dbReference>
<dbReference type="InterPro" id="IPR034922">
    <property type="entry name" value="REX1-like_exo"/>
</dbReference>
<feature type="domain" description="C3H1-type" evidence="9">
    <location>
        <begin position="7"/>
        <end position="33"/>
    </location>
</feature>
<comment type="similarity">
    <text evidence="2">Belongs to the REXO1/REXO3 family.</text>
</comment>
<evidence type="ECO:0000259" key="9">
    <source>
        <dbReference type="PROSITE" id="PS50103"/>
    </source>
</evidence>
<dbReference type="PROSITE" id="PS50103">
    <property type="entry name" value="ZF_C3H1"/>
    <property type="match status" value="1"/>
</dbReference>
<evidence type="ECO:0000256" key="1">
    <source>
        <dbReference type="ARBA" id="ARBA00004123"/>
    </source>
</evidence>
<organism evidence="10 11">
    <name type="scientific">Cryptotermes secundus</name>
    <dbReference type="NCBI Taxonomy" id="105785"/>
    <lineage>
        <taxon>Eukaryota</taxon>
        <taxon>Metazoa</taxon>
        <taxon>Ecdysozoa</taxon>
        <taxon>Arthropoda</taxon>
        <taxon>Hexapoda</taxon>
        <taxon>Insecta</taxon>
        <taxon>Pterygota</taxon>
        <taxon>Neoptera</taxon>
        <taxon>Polyneoptera</taxon>
        <taxon>Dictyoptera</taxon>
        <taxon>Blattodea</taxon>
        <taxon>Blattoidea</taxon>
        <taxon>Termitoidae</taxon>
        <taxon>Kalotermitidae</taxon>
        <taxon>Cryptotermitinae</taxon>
        <taxon>Cryptotermes</taxon>
    </lineage>
</organism>
<evidence type="ECO:0000256" key="8">
    <source>
        <dbReference type="SAM" id="MobiDB-lite"/>
    </source>
</evidence>
<evidence type="ECO:0000313" key="11">
    <source>
        <dbReference type="Proteomes" id="UP000235965"/>
    </source>
</evidence>
<feature type="compositionally biased region" description="Low complexity" evidence="8">
    <location>
        <begin position="719"/>
        <end position="746"/>
    </location>
</feature>
<gene>
    <name evidence="10" type="ORF">B7P43_G03609</name>
</gene>
<keyword evidence="6" id="KW-0539">Nucleus</keyword>
<dbReference type="FunFam" id="3.30.420.10:FF:000019">
    <property type="entry name" value="RNA exonuclease NEF-sp"/>
    <property type="match status" value="1"/>
</dbReference>
<evidence type="ECO:0000256" key="4">
    <source>
        <dbReference type="ARBA" id="ARBA00022801"/>
    </source>
</evidence>
<proteinExistence type="inferred from homology"/>